<dbReference type="AlphaFoldDB" id="A0A1M5UXI7"/>
<proteinExistence type="predicted"/>
<keyword evidence="1" id="KW-1133">Transmembrane helix</keyword>
<evidence type="ECO:0000313" key="4">
    <source>
        <dbReference type="Proteomes" id="UP000190675"/>
    </source>
</evidence>
<evidence type="ECO:0000256" key="1">
    <source>
        <dbReference type="SAM" id="Phobius"/>
    </source>
</evidence>
<dbReference type="Proteomes" id="UP000190675">
    <property type="component" value="Chromosome I"/>
</dbReference>
<keyword evidence="1" id="KW-0472">Membrane</keyword>
<feature type="chain" id="PRO_5009914288" evidence="2">
    <location>
        <begin position="22"/>
        <end position="114"/>
    </location>
</feature>
<dbReference type="RefSeq" id="WP_079572232.1">
    <property type="nucleotide sequence ID" value="NZ_LT670818.1"/>
</dbReference>
<name>A0A1M5UXI7_9BRAD</name>
<organism evidence="3 4">
    <name type="scientific">Bradyrhizobium erythrophlei</name>
    <dbReference type="NCBI Taxonomy" id="1437360"/>
    <lineage>
        <taxon>Bacteria</taxon>
        <taxon>Pseudomonadati</taxon>
        <taxon>Pseudomonadota</taxon>
        <taxon>Alphaproteobacteria</taxon>
        <taxon>Hyphomicrobiales</taxon>
        <taxon>Nitrobacteraceae</taxon>
        <taxon>Bradyrhizobium</taxon>
    </lineage>
</organism>
<keyword evidence="2" id="KW-0732">Signal</keyword>
<dbReference type="EMBL" id="LT670818">
    <property type="protein sequence ID" value="SHH67731.1"/>
    <property type="molecule type" value="Genomic_DNA"/>
</dbReference>
<feature type="signal peptide" evidence="2">
    <location>
        <begin position="1"/>
        <end position="21"/>
    </location>
</feature>
<evidence type="ECO:0000313" key="3">
    <source>
        <dbReference type="EMBL" id="SHH67731.1"/>
    </source>
</evidence>
<gene>
    <name evidence="3" type="ORF">SAMN05444169_8737</name>
</gene>
<reference evidence="3 4" key="1">
    <citation type="submission" date="2016-11" db="EMBL/GenBank/DDBJ databases">
        <authorList>
            <person name="Jaros S."/>
            <person name="Januszkiewicz K."/>
            <person name="Wedrychowicz H."/>
        </authorList>
    </citation>
    <scope>NUCLEOTIDE SEQUENCE [LARGE SCALE GENOMIC DNA]</scope>
    <source>
        <strain evidence="3 4">GAS242</strain>
    </source>
</reference>
<feature type="transmembrane region" description="Helical" evidence="1">
    <location>
        <begin position="31"/>
        <end position="52"/>
    </location>
</feature>
<keyword evidence="1" id="KW-0812">Transmembrane</keyword>
<evidence type="ECO:0000256" key="2">
    <source>
        <dbReference type="SAM" id="SignalP"/>
    </source>
</evidence>
<sequence length="114" mass="11168">MKKLAVAAAIAATFFSFVANAQERAGSAALGAVSGAVVLGPVGAVAGAFIGYTAGPAIAHSWGAGHSRSRARRATQVSAATEQQTAARVTPLPVAKPAEAVGAGKSVPPVQGFE</sequence>
<protein>
    <submittedName>
        <fullName evidence="3">Uncharacterized protein</fullName>
    </submittedName>
</protein>
<accession>A0A1M5UXI7</accession>